<evidence type="ECO:0000256" key="1">
    <source>
        <dbReference type="ARBA" id="ARBA00004167"/>
    </source>
</evidence>
<dbReference type="GO" id="GO:0016020">
    <property type="term" value="C:membrane"/>
    <property type="evidence" value="ECO:0007669"/>
    <property type="project" value="UniProtKB-SubCell"/>
</dbReference>
<feature type="domain" description="Fibronectin type-III" evidence="16">
    <location>
        <begin position="1761"/>
        <end position="1850"/>
    </location>
</feature>
<feature type="domain" description="Tyrosine-protein phosphatase" evidence="14">
    <location>
        <begin position="2983"/>
        <end position="3239"/>
    </location>
</feature>
<dbReference type="CTD" id="108712382"/>
<evidence type="ECO:0000256" key="9">
    <source>
        <dbReference type="ARBA" id="ARBA00023180"/>
    </source>
</evidence>
<evidence type="ECO:0000259" key="13">
    <source>
        <dbReference type="PROSITE" id="PS01225"/>
    </source>
</evidence>
<feature type="domain" description="Fibronectin type-III" evidence="16">
    <location>
        <begin position="897"/>
        <end position="984"/>
    </location>
</feature>
<evidence type="ECO:0000259" key="16">
    <source>
        <dbReference type="PROSITE" id="PS50853"/>
    </source>
</evidence>
<dbReference type="SUPFAM" id="SSF49265">
    <property type="entry name" value="Fibronectin type III"/>
    <property type="match status" value="12"/>
</dbReference>
<evidence type="ECO:0000256" key="6">
    <source>
        <dbReference type="ARBA" id="ARBA00022989"/>
    </source>
</evidence>
<dbReference type="InterPro" id="IPR003595">
    <property type="entry name" value="Tyr_Pase_cat"/>
</dbReference>
<feature type="region of interest" description="Disordered" evidence="11">
    <location>
        <begin position="1332"/>
        <end position="1352"/>
    </location>
</feature>
<dbReference type="SMART" id="SM00404">
    <property type="entry name" value="PTPc_motif"/>
    <property type="match status" value="1"/>
</dbReference>
<dbReference type="CDD" id="cd14616">
    <property type="entry name" value="R-PTPc-Q"/>
    <property type="match status" value="1"/>
</dbReference>
<dbReference type="GO" id="GO:0043235">
    <property type="term" value="C:receptor complex"/>
    <property type="evidence" value="ECO:0000318"/>
    <property type="project" value="GO_Central"/>
</dbReference>
<dbReference type="FunFam" id="2.60.40.10:FF:001217">
    <property type="entry name" value="phosphatidylinositol phosphatase PTPRQ isoform X2"/>
    <property type="match status" value="1"/>
</dbReference>
<dbReference type="PROSITE" id="PS00383">
    <property type="entry name" value="TYR_PHOSPHATASE_1"/>
    <property type="match status" value="1"/>
</dbReference>
<comment type="caution">
    <text evidence="10">Lacks conserved residue(s) required for the propagation of feature annotation.</text>
</comment>
<dbReference type="FunFam" id="3.90.190.10:FF:000041">
    <property type="entry name" value="phosphatidylinositol phosphatase PTPRQ isoform X1"/>
    <property type="match status" value="1"/>
</dbReference>
<feature type="domain" description="CTCK" evidence="13">
    <location>
        <begin position="158"/>
        <end position="224"/>
    </location>
</feature>
<feature type="disulfide bond" evidence="10">
    <location>
        <begin position="172"/>
        <end position="221"/>
    </location>
</feature>
<organism evidence="17 18">
    <name type="scientific">Xenopus laevis</name>
    <name type="common">African clawed frog</name>
    <dbReference type="NCBI Taxonomy" id="8355"/>
    <lineage>
        <taxon>Eukaryota</taxon>
        <taxon>Metazoa</taxon>
        <taxon>Chordata</taxon>
        <taxon>Craniata</taxon>
        <taxon>Vertebrata</taxon>
        <taxon>Euteleostomi</taxon>
        <taxon>Amphibia</taxon>
        <taxon>Batrachia</taxon>
        <taxon>Anura</taxon>
        <taxon>Pipoidea</taxon>
        <taxon>Pipidae</taxon>
        <taxon>Xenopodinae</taxon>
        <taxon>Xenopus</taxon>
        <taxon>Xenopus</taxon>
    </lineage>
</organism>
<dbReference type="InterPro" id="IPR036116">
    <property type="entry name" value="FN3_sf"/>
</dbReference>
<protein>
    <submittedName>
        <fullName evidence="18">Phosphatidylinositol phosphatase PTPRQ-like</fullName>
    </submittedName>
</protein>
<dbReference type="Gene3D" id="2.60.40.10">
    <property type="entry name" value="Immunoglobulins"/>
    <property type="match status" value="21"/>
</dbReference>
<dbReference type="InterPro" id="IPR000242">
    <property type="entry name" value="PTP_cat"/>
</dbReference>
<dbReference type="OrthoDB" id="10253954at2759"/>
<dbReference type="InterPro" id="IPR003961">
    <property type="entry name" value="FN3_dom"/>
</dbReference>
<evidence type="ECO:0000259" key="15">
    <source>
        <dbReference type="PROSITE" id="PS50056"/>
    </source>
</evidence>
<dbReference type="SMART" id="SM00060">
    <property type="entry name" value="FN3"/>
    <property type="match status" value="21"/>
</dbReference>
<dbReference type="Proteomes" id="UP000186698">
    <property type="component" value="Chromosome 3S"/>
</dbReference>
<evidence type="ECO:0000259" key="14">
    <source>
        <dbReference type="PROSITE" id="PS50055"/>
    </source>
</evidence>
<feature type="domain" description="Fibronectin type-III" evidence="16">
    <location>
        <begin position="1950"/>
        <end position="2039"/>
    </location>
</feature>
<feature type="domain" description="Fibronectin type-III" evidence="16">
    <location>
        <begin position="2638"/>
        <end position="2740"/>
    </location>
</feature>
<reference evidence="18" key="2">
    <citation type="submission" date="2025-08" db="UniProtKB">
        <authorList>
            <consortium name="RefSeq"/>
        </authorList>
    </citation>
    <scope>IDENTIFICATION</scope>
    <source>
        <strain evidence="18">J_2021</strain>
        <tissue evidence="18">Erythrocytes</tissue>
    </source>
</reference>
<feature type="domain" description="Fibronectin type-III" evidence="16">
    <location>
        <begin position="2426"/>
        <end position="2531"/>
    </location>
</feature>
<dbReference type="PANTHER" id="PTHR46957:SF1">
    <property type="entry name" value="PHOSPHATIDYLINOSITOL PHOSPHATASE PTPRQ"/>
    <property type="match status" value="1"/>
</dbReference>
<keyword evidence="3" id="KW-0732">Signal</keyword>
<dbReference type="PRINTS" id="PR00700">
    <property type="entry name" value="PRTYPHPHTASE"/>
</dbReference>
<feature type="domain" description="Fibronectin type-III" evidence="16">
    <location>
        <begin position="606"/>
        <end position="726"/>
    </location>
</feature>
<feature type="domain" description="Fibronectin type-III" evidence="16">
    <location>
        <begin position="808"/>
        <end position="896"/>
    </location>
</feature>
<dbReference type="InterPro" id="IPR029034">
    <property type="entry name" value="Cystine-knot_cytokine"/>
</dbReference>
<evidence type="ECO:0000256" key="12">
    <source>
        <dbReference type="SAM" id="Phobius"/>
    </source>
</evidence>
<dbReference type="GeneID" id="108712382"/>
<keyword evidence="6 12" id="KW-1133">Transmembrane helix</keyword>
<dbReference type="InterPro" id="IPR006207">
    <property type="entry name" value="Cys_knot_C"/>
</dbReference>
<dbReference type="FunFam" id="2.60.40.10:FF:001431">
    <property type="entry name" value="phosphatidylinositol phosphatase PTPRQ isoform X1"/>
    <property type="match status" value="1"/>
</dbReference>
<feature type="transmembrane region" description="Helical" evidence="12">
    <location>
        <begin position="2895"/>
        <end position="2917"/>
    </location>
</feature>
<evidence type="ECO:0000313" key="17">
    <source>
        <dbReference type="Proteomes" id="UP000186698"/>
    </source>
</evidence>
<evidence type="ECO:0000256" key="7">
    <source>
        <dbReference type="ARBA" id="ARBA00023136"/>
    </source>
</evidence>
<evidence type="ECO:0000256" key="5">
    <source>
        <dbReference type="ARBA" id="ARBA00022912"/>
    </source>
</evidence>
<dbReference type="InterPro" id="IPR029021">
    <property type="entry name" value="Prot-tyrosine_phosphatase-like"/>
</dbReference>
<dbReference type="PROSITE" id="PS50056">
    <property type="entry name" value="TYR_PHOSPHATASE_2"/>
    <property type="match status" value="1"/>
</dbReference>
<sequence>MPANVEAAVFAVPLPTKPASATSMGSLFLSVGSYVFRECYTISAPHSVAGPVLLLHLEKSAVMMNVLRDATALKENNLMKCDLSACPKSLAPNCSEDQILVEARQEDPCCFTYICVWNIPLAKDCIGSLKATTIMNGGTIETYNDGCCKIYSKKEKNCQKVVIRTTIRKSDCFSESPVTVASCVGKCPSATIFNVNLDSHIRFCKCCRENGVQNLTVPLYCSGNGFSDPFKKHQRVNQPEVGMTTKGCFKAVNSSCVKSLIESSWKQWAPAQTRFPLELPQAADLPPSMRWRQLVTGKRRGVVYAVSLMAEKCFVRHETKVVRKTESGGHTLECDQTIAGTRAVVIEWNAFPEDQTPDFYSVIYKKKNATFKQNMPKASGNQQIYNSHRSLLHLEENLSYKITIESIKNGNVLTARSCLINVISVSDIKLKMTSTSVVFNWSNLNSDISVSIILNSTTREMSVEDKSYEWENLKPGTILNPSDWVQYSAESFTKNPKYLAQSTKEKFEEKLLQKILLVEGELLWTDDSPYNLDGVSLMSTLPENETDCYTLQQNATGPNYFYTSFFCQLDLPYLCEYEYPPVPDNFSFSVEIAMEDEVIFQWTVSPPQHVWTEPAEVGEEHVILHWEPPQEIKPKPAIFVVPLEQHTHAVTLYAHMPNVGIFDEVFIIIKNGVNQNISFPLNPAGQYEINDLFPGTEYEFSIYTKSDGMQSTPYETRVKTCLTSPFNLREGMVNETSIQVVWDKAEGNFQQYEIICKSSSNNSMVQKVTEEKAFFYNLIPGTVYIFVLRTEKEQFRDSIPLTMEIQTVPAPPEYLNYTKDSESLCFNWLRALGQLDGYLISMTSEDFNRTEVLPPTQSHYTVNGLLPGTEYLISIVTTCGFKKSSPTNIHFTTDPDPPSALQVLSQEENSVCFSWKLPKGRYQHFELTVHPANSSTLSKITTDANELKVKNLSPGVEYRFQLRTINGKVASVPLEKVVSTRPAGICGLTIKSANTSSATLTWDHSESKFTHYRIILSNQTFSREYNVSNQITDYTFSNLTPGAIYHFKVQRMKVTVEGVLTNIKLVTEPEQPQELRTFNISSQSFSLSWKQPSGWVETYQVDLFPPHGFVTVRDLGGGEYQADVSSLAPGTAFTVTVSSVSSSAFSSPVSRSVVTNETIPGPPISLAGERVGSAGILLSWNVPRNPNGKILAYYVIFREVCPWIQSTYIEAATKPDSLEVLLTSLTPGTTYEIKVAAENSAGNGSFSESFLFQTAESAAGKVVNLTVEALNSSAVNLTWFLPRQPHGKITSFKISVKHARSGIIVKDTTVKVEDILNGALPECNDNRESFLWSTTSPSSTRGQSTTTSPFVSRTATSPSFSSIWNEPITIIVGQLRPYTTYLFEVSAVTSEPGYIDSTIVRTPESVPEDPPQNLVLGNITTRSFSVIWDAPTIVTGKFSYRVELYGPAGHILENSTKDLKFPFTNLTPFTTYNAYISGETSAGVGPRANISVFTPAEVPSTVSDLNATEIENNSIKVWWKKPQQPNGNITQYRVKTSINNSGVVIENVILKGKKQYNLTNPTSYISQTPLSVKEALNGVYEGSAEFSTTTQSMSSVIFHTNTNDNSVIETKLDGIDIDDEPLFHIIETLTPYTEYLISVTAFTTVGEGPPAHKVVRTGEQVPSSVENIMYENINSTTVKLSWDPPLKPNGMITNYTVYVMEVNSTKALAKTTTDKEILITDLKIFTEYKMRITASTSAGESISSEQMDIFIKTLEDVPGSPPQNLRLLGVNSTAITLAWSPPLEPNGIITHYEVIYTNSTDFFTQNTTSTSLSLTNLYPYTLYNISVQSYTRFGHGNKTTDVLPVRTSETVPDSAPEDIKYTNISSTEIEVSFSPPLIPNGNIMYYTIYITWKNETMERAVNTTNITEKISGLKKYTSYFLSVSASTIKGEGIRSAPQIITTDEDAPSSPPRSLAFEQLSGITMKLSWEPPLMPNGIILNYTVYIWNEFSNKTVTVEKTFVELEHLETNNEYNAFVTTNTRFGDGNIKSVIIQFRTSEGAPSDPPRNIAYKNITSDSIMVYWTPPSKPNGIIQYYIVYYRNITGNYFKNITSEEINASADLQWTIVGGLAKFSSYNLWITASTSFGDGNQTSEKIDVKTDEDVPEYGPVIGGCINQTAASCLLTWDPPLKPNGIITNYSLELYGPQGNHTLSTYDTFIILADLTPYTQFIVSIAAATIKGIGPSNQFTFQTDEAEPSMPPQNLTFINASHSTASLHWSPSPKPNGIVLAYSFRIVENGSQFEFFQNITEKQTEGQLTALEPYKTYFVSVSAFTKIGNGNQFSNNVSFTTKESVPGIVQNIKCIATSYQSVLIHWEPPLQPNGMISHYYIASNDNTTIVPSKDQVYTFRELLSNTTYSFKIYAVNAAGKGQEQECNATTKSEEVPSAPRSVTFLNVESGSVALRWNRPTNVNGYLMNYKITVQLLACECNNWDANNCIEMVLDFYSFEDELVLEKTIYGLKTYRWYRLEISASTNAGYGVPSPWIHTQTLPGPADGPPQNITVTATSQSLKISWKDPLVITGPTSFMINVSSDNSEEYSKVFIKLSNESKNLEVTGLKPFTNYSVVVTAFTGPSYLAYTEGKSSSVVIVTTLEAVPTDPPTNIEIQKISNDVTKVQMTFIPPSEPNGKIQYQAVVYKEDNPKDSQIRNLTIVKNNNNSITAVIDGLKGGYTYSIRIYAVNGAGAGPNATQMRITTDITKPPQPEMKPVPMLNPSGSIIATATTFTIKMPICFFSDDNGPIKYIQIVVSEVGAQDDGNISRWHEAYHKKPKPYFTSDGFSNPSCPNIRTSDEYVIGVDHSCKTMDIKDKFCNGPLKPRKQYLFKFRATNIKGQYTDSKYSHVVKTLDDGLSQTQVEIILSVTLCVLSVILLVGAIYAFARIRQKQKEGGTYSPRDAEIIDTKFKLEQLITVADLELKDERLTRPVSKKGFLQHVEELCTNNNLKFHEEFSELPKFLEDLAVSDADLPWNRSKNRFTNIKPYNKNRVKLIADAGVPGSDYINASYVSGYIFPNEFIATQGPLAGTMGDFWRMVWETRAKTIVMLTQCYEKGKIRSHQYWPEDNKPVTVFGDIVITKITEDVQIDWTTRDLKVERHGDYMMVRQCNYTSWPEHGVPESTASLLHFIKMIRAKRPHENTPTIVHCSAGVGRTGVFVALDHLIQHLNHHDFVDIYGLVAELRSERMCMVQNLAQYIFLHQCVVDLLASKGSSQPISFLNYSALQKMDSLDAMEGDVELEWEETTM</sequence>
<feature type="domain" description="Fibronectin type-III" evidence="16">
    <location>
        <begin position="2239"/>
        <end position="2332"/>
    </location>
</feature>
<keyword evidence="17" id="KW-1185">Reference proteome</keyword>
<proteinExistence type="predicted"/>
<dbReference type="FunFam" id="2.60.40.10:FF:002575">
    <property type="entry name" value="Protein tyrosine phosphatase, receptor type Q"/>
    <property type="match status" value="1"/>
</dbReference>
<dbReference type="Pfam" id="PF00102">
    <property type="entry name" value="Y_phosphatase"/>
    <property type="match status" value="1"/>
</dbReference>
<dbReference type="PANTHER" id="PTHR46957">
    <property type="entry name" value="CYTOKINE RECEPTOR"/>
    <property type="match status" value="1"/>
</dbReference>
<dbReference type="Gene3D" id="2.10.90.10">
    <property type="entry name" value="Cystine-knot cytokines"/>
    <property type="match status" value="1"/>
</dbReference>
<keyword evidence="5" id="KW-0904">Protein phosphatase</keyword>
<keyword evidence="8 10" id="KW-1015">Disulfide bond</keyword>
<feature type="domain" description="Fibronectin type-III" evidence="16">
    <location>
        <begin position="1261"/>
        <end position="1359"/>
    </location>
</feature>
<feature type="domain" description="Fibronectin type-III" evidence="16">
    <location>
        <begin position="2536"/>
        <end position="2633"/>
    </location>
</feature>
<dbReference type="Gene3D" id="3.90.190.10">
    <property type="entry name" value="Protein tyrosine phosphatase superfamily"/>
    <property type="match status" value="1"/>
</dbReference>
<dbReference type="InterPro" id="IPR050713">
    <property type="entry name" value="RTP_Phos/Ushers"/>
</dbReference>
<dbReference type="InterPro" id="IPR000387">
    <property type="entry name" value="Tyr_Pase_dom"/>
</dbReference>
<gene>
    <name evidence="18" type="primary">LOC108712382</name>
</gene>
<reference evidence="17" key="1">
    <citation type="submission" date="2024-06" db="UniProtKB">
        <authorList>
            <consortium name="RefSeq"/>
        </authorList>
    </citation>
    <scope>NUCLEOTIDE SEQUENCE [LARGE SCALE GENOMIC DNA]</scope>
    <source>
        <strain evidence="17">J_2021</strain>
    </source>
</reference>
<dbReference type="InterPro" id="IPR016130">
    <property type="entry name" value="Tyr_Pase_AS"/>
</dbReference>
<dbReference type="PROSITE" id="PS50055">
    <property type="entry name" value="TYR_PHOSPHATASE_PTP"/>
    <property type="match status" value="1"/>
</dbReference>
<dbReference type="GO" id="GO:0004725">
    <property type="term" value="F:protein tyrosine phosphatase activity"/>
    <property type="evidence" value="ECO:0007669"/>
    <property type="project" value="InterPro"/>
</dbReference>
<comment type="subcellular location">
    <subcellularLocation>
        <location evidence="1">Membrane</location>
        <topology evidence="1">Single-pass membrane protein</topology>
    </subcellularLocation>
</comment>
<keyword evidence="7 12" id="KW-0472">Membrane</keyword>
<evidence type="ECO:0000313" key="18">
    <source>
        <dbReference type="RefSeq" id="XP_041443701.1"/>
    </source>
</evidence>
<feature type="domain" description="Fibronectin type-III" evidence="16">
    <location>
        <begin position="2044"/>
        <end position="2142"/>
    </location>
</feature>
<dbReference type="FunFam" id="2.60.40.10:FF:001645">
    <property type="entry name" value="Protein tyrosine phosphatase, receptor type Q"/>
    <property type="match status" value="1"/>
</dbReference>
<dbReference type="FunFam" id="2.60.40.10:FF:000937">
    <property type="entry name" value="phosphatidylinositol phosphatase PTPRQ isoform X1"/>
    <property type="match status" value="1"/>
</dbReference>
<dbReference type="CDD" id="cd00063">
    <property type="entry name" value="FN3"/>
    <property type="match status" value="19"/>
</dbReference>
<dbReference type="RefSeq" id="XP_041443701.1">
    <property type="nucleotide sequence ID" value="XM_041587767.1"/>
</dbReference>
<dbReference type="SMART" id="SM00194">
    <property type="entry name" value="PTPc"/>
    <property type="match status" value="1"/>
</dbReference>
<dbReference type="SUPFAM" id="SSF52799">
    <property type="entry name" value="(Phosphotyrosine protein) phosphatases II"/>
    <property type="match status" value="1"/>
</dbReference>
<feature type="domain" description="Fibronectin type-III" evidence="16">
    <location>
        <begin position="2144"/>
        <end position="2234"/>
    </location>
</feature>
<dbReference type="KEGG" id="xla:108712382"/>
<evidence type="ECO:0000256" key="11">
    <source>
        <dbReference type="SAM" id="MobiDB-lite"/>
    </source>
</evidence>
<keyword evidence="4" id="KW-0378">Hydrolase</keyword>
<feature type="domain" description="Fibronectin type-III" evidence="16">
    <location>
        <begin position="2336"/>
        <end position="2423"/>
    </location>
</feature>
<dbReference type="PROSITE" id="PS01225">
    <property type="entry name" value="CTCK_2"/>
    <property type="match status" value="1"/>
</dbReference>
<evidence type="ECO:0000256" key="2">
    <source>
        <dbReference type="ARBA" id="ARBA00022692"/>
    </source>
</evidence>
<dbReference type="InterPro" id="IPR013783">
    <property type="entry name" value="Ig-like_fold"/>
</dbReference>
<feature type="domain" description="Fibronectin type-III" evidence="16">
    <location>
        <begin position="1661"/>
        <end position="1756"/>
    </location>
</feature>
<name>A0A8J1MQI9_XENLA</name>
<accession>A0A8J1MQI9</accession>
<evidence type="ECO:0000256" key="3">
    <source>
        <dbReference type="ARBA" id="ARBA00022729"/>
    </source>
</evidence>
<dbReference type="PROSITE" id="PS50853">
    <property type="entry name" value="FN3"/>
    <property type="match status" value="18"/>
</dbReference>
<feature type="domain" description="Fibronectin type-III" evidence="16">
    <location>
        <begin position="1071"/>
        <end position="1161"/>
    </location>
</feature>
<dbReference type="SMART" id="SM00041">
    <property type="entry name" value="CT"/>
    <property type="match status" value="1"/>
</dbReference>
<feature type="domain" description="Fibronectin type-III" evidence="16">
    <location>
        <begin position="1410"/>
        <end position="1498"/>
    </location>
</feature>
<keyword evidence="2 12" id="KW-0812">Transmembrane</keyword>
<dbReference type="FunFam" id="2.60.40.10:FF:000478">
    <property type="entry name" value="Protein tyrosine phosphatase, receptor type Q"/>
    <property type="match status" value="3"/>
</dbReference>
<evidence type="ECO:0000256" key="10">
    <source>
        <dbReference type="PROSITE-ProRule" id="PRU00039"/>
    </source>
</evidence>
<evidence type="ECO:0000256" key="8">
    <source>
        <dbReference type="ARBA" id="ARBA00023157"/>
    </source>
</evidence>
<feature type="domain" description="Tyrosine specific protein phosphatases" evidence="15">
    <location>
        <begin position="3159"/>
        <end position="3230"/>
    </location>
</feature>
<evidence type="ECO:0000256" key="4">
    <source>
        <dbReference type="ARBA" id="ARBA00022801"/>
    </source>
</evidence>
<feature type="domain" description="Fibronectin type-III" evidence="16">
    <location>
        <begin position="1855"/>
        <end position="1945"/>
    </location>
</feature>
<keyword evidence="9" id="KW-0325">Glycoprotein</keyword>
<feature type="domain" description="Fibronectin type-III" evidence="16">
    <location>
        <begin position="1162"/>
        <end position="1257"/>
    </location>
</feature>
<dbReference type="GO" id="GO:0050910">
    <property type="term" value="P:detection of mechanical stimulus involved in sensory perception of sound"/>
    <property type="evidence" value="ECO:0000318"/>
    <property type="project" value="GO_Central"/>
</dbReference>
<dbReference type="Pfam" id="PF00041">
    <property type="entry name" value="fn3"/>
    <property type="match status" value="19"/>
</dbReference>